<keyword evidence="2" id="KW-1185">Reference proteome</keyword>
<reference evidence="2" key="1">
    <citation type="journal article" date="2022" name="Mol. Ecol. Resour.">
        <title>The genomes of chicory, endive, great burdock and yacon provide insights into Asteraceae palaeo-polyploidization history and plant inulin production.</title>
        <authorList>
            <person name="Fan W."/>
            <person name="Wang S."/>
            <person name="Wang H."/>
            <person name="Wang A."/>
            <person name="Jiang F."/>
            <person name="Liu H."/>
            <person name="Zhao H."/>
            <person name="Xu D."/>
            <person name="Zhang Y."/>
        </authorList>
    </citation>
    <scope>NUCLEOTIDE SEQUENCE [LARGE SCALE GENOMIC DNA]</scope>
    <source>
        <strain evidence="2">cv. Punajuju</strain>
    </source>
</reference>
<gene>
    <name evidence="1" type="ORF">L2E82_16965</name>
</gene>
<organism evidence="1 2">
    <name type="scientific">Cichorium intybus</name>
    <name type="common">Chicory</name>
    <dbReference type="NCBI Taxonomy" id="13427"/>
    <lineage>
        <taxon>Eukaryota</taxon>
        <taxon>Viridiplantae</taxon>
        <taxon>Streptophyta</taxon>
        <taxon>Embryophyta</taxon>
        <taxon>Tracheophyta</taxon>
        <taxon>Spermatophyta</taxon>
        <taxon>Magnoliopsida</taxon>
        <taxon>eudicotyledons</taxon>
        <taxon>Gunneridae</taxon>
        <taxon>Pentapetalae</taxon>
        <taxon>asterids</taxon>
        <taxon>campanulids</taxon>
        <taxon>Asterales</taxon>
        <taxon>Asteraceae</taxon>
        <taxon>Cichorioideae</taxon>
        <taxon>Cichorieae</taxon>
        <taxon>Cichoriinae</taxon>
        <taxon>Cichorium</taxon>
    </lineage>
</organism>
<accession>A0ACB9F8A7</accession>
<evidence type="ECO:0000313" key="1">
    <source>
        <dbReference type="EMBL" id="KAI3766887.1"/>
    </source>
</evidence>
<proteinExistence type="predicted"/>
<sequence length="377" mass="42063">MHRQQQEQHTPSLVPMLSDYGIAEITWENGQPAMHGLGRANETLESIVHQATTCYNQSQTQEIYLQQSQNLQRTRNLSSNVASSSGKWSEKAGPSYLKKRPRSSAIVHDQCVRNLGTTSLQEDNISNSGTINSKDNDTTMMTWPSSDSPNQSLKSKNTDDDSACQYGSENQEEECRTEGETVRSQSSRRSRAAAIHNQSERRRRERINQKMKALQKLVPNANKTDKASMLDEVIDYLKKLQAQVQFMKNMPISPPQMSIPISVQLQQQQQQQQQLQMSMLARMGMGFGLQMGIPGVMQPPAHHPFMVPQTMINPATSQPIHGHPSTSATVPLSNPHSAFLAQHMNMDVYANMAAFYRQQAGKSIGANSSQSDHVLGE</sequence>
<evidence type="ECO:0000313" key="2">
    <source>
        <dbReference type="Proteomes" id="UP001055811"/>
    </source>
</evidence>
<dbReference type="Proteomes" id="UP001055811">
    <property type="component" value="Linkage Group LG03"/>
</dbReference>
<protein>
    <submittedName>
        <fullName evidence="1">Uncharacterized protein</fullName>
    </submittedName>
</protein>
<comment type="caution">
    <text evidence="1">The sequence shown here is derived from an EMBL/GenBank/DDBJ whole genome shotgun (WGS) entry which is preliminary data.</text>
</comment>
<reference evidence="1 2" key="2">
    <citation type="journal article" date="2022" name="Mol. Ecol. Resour.">
        <title>The genomes of chicory, endive, great burdock and yacon provide insights into Asteraceae paleo-polyploidization history and plant inulin production.</title>
        <authorList>
            <person name="Fan W."/>
            <person name="Wang S."/>
            <person name="Wang H."/>
            <person name="Wang A."/>
            <person name="Jiang F."/>
            <person name="Liu H."/>
            <person name="Zhao H."/>
            <person name="Xu D."/>
            <person name="Zhang Y."/>
        </authorList>
    </citation>
    <scope>NUCLEOTIDE SEQUENCE [LARGE SCALE GENOMIC DNA]</scope>
    <source>
        <strain evidence="2">cv. Punajuju</strain>
        <tissue evidence="1">Leaves</tissue>
    </source>
</reference>
<dbReference type="EMBL" id="CM042011">
    <property type="protein sequence ID" value="KAI3766887.1"/>
    <property type="molecule type" value="Genomic_DNA"/>
</dbReference>
<name>A0ACB9F8A7_CICIN</name>